<dbReference type="InterPro" id="IPR001412">
    <property type="entry name" value="aa-tRNA-synth_I_CS"/>
</dbReference>
<keyword evidence="7 11" id="KW-0648">Protein biosynthesis</keyword>
<sequence>MASHSHRWLKSSVTRPRAIFGTPIKQYSNHCVDWRVFSGIQPTGTPHLGNYCGALANWVALQGATNLDRDIVASPTVPTLRNVTRLYSVVDLHALTVPYNPQRMPSQVHSMVAALLGTGLDPTCNIIFRQSDVPAHAELAWLLSCVTPLGRVHRMTQFKQKAAIARTETSLGLLAYPVLMAADILLYRATHVPVGDDQQQHLELTRTIATTFNNRFQSPGKEVLLKPRPYTTTQSKTLVRIMSLRNPRKKMSKSDTSALSRIELTDSADDIRKKIRKATTDAIHGISYDCQERPGISNLLAIASAVTGYSVVHLEAEYANYSTGTFKDCVADAVIAKMCPIGERIKQYEADVEYVDKVLKDGAAKASELAAATMKDVKKVMGLSRSAESN</sequence>
<keyword evidence="4 11" id="KW-0436">Ligase</keyword>
<dbReference type="NCBIfam" id="TIGR00233">
    <property type="entry name" value="trpS"/>
    <property type="match status" value="1"/>
</dbReference>
<dbReference type="GeneID" id="94347263"/>
<evidence type="ECO:0000256" key="5">
    <source>
        <dbReference type="ARBA" id="ARBA00022741"/>
    </source>
</evidence>
<evidence type="ECO:0000256" key="7">
    <source>
        <dbReference type="ARBA" id="ARBA00022917"/>
    </source>
</evidence>
<name>A0A976IH55_BRELC</name>
<protein>
    <recommendedName>
        <fullName evidence="3">tryptophan--tRNA ligase</fullName>
        <ecNumber evidence="3">6.1.1.2</ecNumber>
    </recommendedName>
    <alternativeName>
        <fullName evidence="9">Tryptophanyl-tRNA synthetase</fullName>
    </alternativeName>
</protein>
<dbReference type="SUPFAM" id="SSF52374">
    <property type="entry name" value="Nucleotidylyl transferase"/>
    <property type="match status" value="1"/>
</dbReference>
<dbReference type="PROSITE" id="PS00178">
    <property type="entry name" value="AA_TRNA_LIGASE_I"/>
    <property type="match status" value="1"/>
</dbReference>
<dbReference type="GO" id="GO:0005739">
    <property type="term" value="C:mitochondrion"/>
    <property type="evidence" value="ECO:0007669"/>
    <property type="project" value="UniProtKB-SubCell"/>
</dbReference>
<dbReference type="InterPro" id="IPR014729">
    <property type="entry name" value="Rossmann-like_a/b/a_fold"/>
</dbReference>
<evidence type="ECO:0000313" key="13">
    <source>
        <dbReference type="Proteomes" id="UP000294530"/>
    </source>
</evidence>
<dbReference type="Proteomes" id="UP000294530">
    <property type="component" value="Unassembled WGS sequence"/>
</dbReference>
<keyword evidence="6 11" id="KW-0067">ATP-binding</keyword>
<dbReference type="InterPro" id="IPR050203">
    <property type="entry name" value="Trp-tRNA_synthetase"/>
</dbReference>
<dbReference type="InterPro" id="IPR002305">
    <property type="entry name" value="aa-tRNA-synth_Ic"/>
</dbReference>
<dbReference type="Gene3D" id="1.10.240.10">
    <property type="entry name" value="Tyrosyl-Transfer RNA Synthetase"/>
    <property type="match status" value="1"/>
</dbReference>
<evidence type="ECO:0000256" key="3">
    <source>
        <dbReference type="ARBA" id="ARBA00013161"/>
    </source>
</evidence>
<reference evidence="12 13" key="1">
    <citation type="journal article" date="2021" name="Genome Biol.">
        <title>AFLAP: assembly-free linkage analysis pipeline using k-mers from genome sequencing data.</title>
        <authorList>
            <person name="Fletcher K."/>
            <person name="Zhang L."/>
            <person name="Gil J."/>
            <person name="Han R."/>
            <person name="Cavanaugh K."/>
            <person name="Michelmore R."/>
        </authorList>
    </citation>
    <scope>NUCLEOTIDE SEQUENCE [LARGE SCALE GENOMIC DNA]</scope>
    <source>
        <strain evidence="12 13">SF5</strain>
    </source>
</reference>
<comment type="similarity">
    <text evidence="2 11">Belongs to the class-I aminoacyl-tRNA synthetase family.</text>
</comment>
<evidence type="ECO:0000256" key="10">
    <source>
        <dbReference type="ARBA" id="ARBA00049929"/>
    </source>
</evidence>
<dbReference type="Pfam" id="PF00579">
    <property type="entry name" value="tRNA-synt_1b"/>
    <property type="match status" value="1"/>
</dbReference>
<dbReference type="GO" id="GO:0004830">
    <property type="term" value="F:tryptophan-tRNA ligase activity"/>
    <property type="evidence" value="ECO:0007669"/>
    <property type="project" value="UniProtKB-EC"/>
</dbReference>
<evidence type="ECO:0000256" key="9">
    <source>
        <dbReference type="ARBA" id="ARBA00030268"/>
    </source>
</evidence>
<dbReference type="OrthoDB" id="15808at2759"/>
<evidence type="ECO:0000256" key="4">
    <source>
        <dbReference type="ARBA" id="ARBA00022598"/>
    </source>
</evidence>
<evidence type="ECO:0000256" key="8">
    <source>
        <dbReference type="ARBA" id="ARBA00023146"/>
    </source>
</evidence>
<evidence type="ECO:0000313" key="12">
    <source>
        <dbReference type="EMBL" id="TDH71445.1"/>
    </source>
</evidence>
<dbReference type="FunFam" id="1.10.240.10:FF:000002">
    <property type="entry name" value="Tryptophan--tRNA ligase"/>
    <property type="match status" value="1"/>
</dbReference>
<dbReference type="AlphaFoldDB" id="A0A976IH55"/>
<dbReference type="PANTHER" id="PTHR43766">
    <property type="entry name" value="TRYPTOPHAN--TRNA LIGASE, MITOCHONDRIAL"/>
    <property type="match status" value="1"/>
</dbReference>
<dbReference type="GO" id="GO:0006436">
    <property type="term" value="P:tryptophanyl-tRNA aminoacylation"/>
    <property type="evidence" value="ECO:0007669"/>
    <property type="project" value="InterPro"/>
</dbReference>
<accession>A0A976IH55</accession>
<dbReference type="RefSeq" id="XP_067820944.1">
    <property type="nucleotide sequence ID" value="XM_067961592.1"/>
</dbReference>
<dbReference type="EMBL" id="SHOA02000004">
    <property type="protein sequence ID" value="TDH71445.1"/>
    <property type="molecule type" value="Genomic_DNA"/>
</dbReference>
<dbReference type="EC" id="6.1.1.2" evidence="3"/>
<evidence type="ECO:0000256" key="6">
    <source>
        <dbReference type="ARBA" id="ARBA00022840"/>
    </source>
</evidence>
<proteinExistence type="inferred from homology"/>
<dbReference type="GO" id="GO:0005524">
    <property type="term" value="F:ATP binding"/>
    <property type="evidence" value="ECO:0007669"/>
    <property type="project" value="UniProtKB-KW"/>
</dbReference>
<keyword evidence="5 11" id="KW-0547">Nucleotide-binding</keyword>
<keyword evidence="8 11" id="KW-0030">Aminoacyl-tRNA synthetase</keyword>
<comment type="subcellular location">
    <subcellularLocation>
        <location evidence="1">Mitochondrion</location>
    </subcellularLocation>
</comment>
<comment type="catalytic activity">
    <reaction evidence="10">
        <text>tRNA(Trp) + L-tryptophan + ATP = L-tryptophyl-tRNA(Trp) + AMP + diphosphate + H(+)</text>
        <dbReference type="Rhea" id="RHEA:24080"/>
        <dbReference type="Rhea" id="RHEA-COMP:9671"/>
        <dbReference type="Rhea" id="RHEA-COMP:9705"/>
        <dbReference type="ChEBI" id="CHEBI:15378"/>
        <dbReference type="ChEBI" id="CHEBI:30616"/>
        <dbReference type="ChEBI" id="CHEBI:33019"/>
        <dbReference type="ChEBI" id="CHEBI:57912"/>
        <dbReference type="ChEBI" id="CHEBI:78442"/>
        <dbReference type="ChEBI" id="CHEBI:78535"/>
        <dbReference type="ChEBI" id="CHEBI:456215"/>
        <dbReference type="EC" id="6.1.1.2"/>
    </reaction>
</comment>
<keyword evidence="13" id="KW-1185">Reference proteome</keyword>
<dbReference type="CDD" id="cd00806">
    <property type="entry name" value="TrpRS_core"/>
    <property type="match status" value="1"/>
</dbReference>
<comment type="caution">
    <text evidence="12">The sequence shown here is derived from an EMBL/GenBank/DDBJ whole genome shotgun (WGS) entry which is preliminary data.</text>
</comment>
<dbReference type="PANTHER" id="PTHR43766:SF1">
    <property type="entry name" value="TRYPTOPHAN--TRNA LIGASE, MITOCHONDRIAL"/>
    <property type="match status" value="1"/>
</dbReference>
<dbReference type="Gene3D" id="3.40.50.620">
    <property type="entry name" value="HUPs"/>
    <property type="match status" value="1"/>
</dbReference>
<evidence type="ECO:0000256" key="1">
    <source>
        <dbReference type="ARBA" id="ARBA00004173"/>
    </source>
</evidence>
<dbReference type="InterPro" id="IPR002306">
    <property type="entry name" value="Trp-tRNA-ligase"/>
</dbReference>
<organism evidence="12 13">
    <name type="scientific">Bremia lactucae</name>
    <name type="common">Lettuce downy mildew</name>
    <dbReference type="NCBI Taxonomy" id="4779"/>
    <lineage>
        <taxon>Eukaryota</taxon>
        <taxon>Sar</taxon>
        <taxon>Stramenopiles</taxon>
        <taxon>Oomycota</taxon>
        <taxon>Peronosporomycetes</taxon>
        <taxon>Peronosporales</taxon>
        <taxon>Peronosporaceae</taxon>
        <taxon>Bremia</taxon>
    </lineage>
</organism>
<dbReference type="PRINTS" id="PR01039">
    <property type="entry name" value="TRNASYNTHTRP"/>
</dbReference>
<dbReference type="HAMAP" id="MF_00140_B">
    <property type="entry name" value="Trp_tRNA_synth_B"/>
    <property type="match status" value="1"/>
</dbReference>
<dbReference type="KEGG" id="blac:94347263"/>
<evidence type="ECO:0000256" key="2">
    <source>
        <dbReference type="ARBA" id="ARBA00005594"/>
    </source>
</evidence>
<dbReference type="InterPro" id="IPR024109">
    <property type="entry name" value="Trp-tRNA-ligase_bac-type"/>
</dbReference>
<gene>
    <name evidence="12" type="ORF">CCR75_003498</name>
</gene>
<evidence type="ECO:0000256" key="11">
    <source>
        <dbReference type="RuleBase" id="RU363036"/>
    </source>
</evidence>